<comment type="caution">
    <text evidence="2">The sequence shown here is derived from an EMBL/GenBank/DDBJ whole genome shotgun (WGS) entry which is preliminary data.</text>
</comment>
<feature type="region of interest" description="Disordered" evidence="1">
    <location>
        <begin position="1"/>
        <end position="66"/>
    </location>
</feature>
<protein>
    <submittedName>
        <fullName evidence="2">SseB family protein</fullName>
    </submittedName>
</protein>
<sequence>MALFSRRSKKPAAAQHEASAIDADSRTEPAVADTPSASTGAEGAGNATDAAAGPTRPGSSSDAPAADAEVAASVSISLSSYAGLGSVAVPTPLSAPGAPAPAGDAPAAPRARPAARAATETAPAATETLPGLRDNVLLREALARVEAGPASAALLDVARQLLQGHVFLRVRGDARTLLAEGKDLPLAAATAGERSFALVYSSGAALQASLKADGDTDTSAMAQPVLPVLRHVLAGTYDGVILDHASAPARAVLPRELLQKMVEQMDPKLTVKNLLTAERTPARAAEVSEALTRVPLWVAVGTAEGGQPGLAEGRLPDGSRYLEVYSHPLEVAVMGRGDNAAPLSGAQLARALGGATGLSGIVVDPAGPWIRLTLADLAPVLALAD</sequence>
<reference evidence="2" key="1">
    <citation type="submission" date="2021-04" db="EMBL/GenBank/DDBJ databases">
        <title>Microbacterium tenobrionis sp. nov. and Microbacterium allomyrinae sp. nov., isolated from larvae of Tenobrio molitor and Allomyrina dichotoma, respectively.</title>
        <authorList>
            <person name="Lee S.D."/>
        </authorList>
    </citation>
    <scope>NUCLEOTIDE SEQUENCE</scope>
    <source>
        <strain evidence="2">BWT-G7</strain>
    </source>
</reference>
<organism evidence="2 3">
    <name type="scientific">Microbacterium allomyrinae</name>
    <dbReference type="NCBI Taxonomy" id="2830666"/>
    <lineage>
        <taxon>Bacteria</taxon>
        <taxon>Bacillati</taxon>
        <taxon>Actinomycetota</taxon>
        <taxon>Actinomycetes</taxon>
        <taxon>Micrococcales</taxon>
        <taxon>Microbacteriaceae</taxon>
        <taxon>Microbacterium</taxon>
    </lineage>
</organism>
<gene>
    <name evidence="2" type="ORF">KEC57_17350</name>
</gene>
<dbReference type="AlphaFoldDB" id="A0A9X1S3Q1"/>
<feature type="region of interest" description="Disordered" evidence="1">
    <location>
        <begin position="96"/>
        <end position="128"/>
    </location>
</feature>
<dbReference type="EMBL" id="JAGTTN010000008">
    <property type="protein sequence ID" value="MCC2033956.1"/>
    <property type="molecule type" value="Genomic_DNA"/>
</dbReference>
<evidence type="ECO:0000313" key="3">
    <source>
        <dbReference type="Proteomes" id="UP001139354"/>
    </source>
</evidence>
<feature type="compositionally biased region" description="Low complexity" evidence="1">
    <location>
        <begin position="40"/>
        <end position="66"/>
    </location>
</feature>
<proteinExistence type="predicted"/>
<feature type="compositionally biased region" description="Basic residues" evidence="1">
    <location>
        <begin position="1"/>
        <end position="10"/>
    </location>
</feature>
<evidence type="ECO:0000256" key="1">
    <source>
        <dbReference type="SAM" id="MobiDB-lite"/>
    </source>
</evidence>
<accession>A0A9X1S3Q1</accession>
<name>A0A9X1S3Q1_9MICO</name>
<dbReference type="RefSeq" id="WP_229385954.1">
    <property type="nucleotide sequence ID" value="NZ_JAGTTN010000008.1"/>
</dbReference>
<dbReference type="Proteomes" id="UP001139354">
    <property type="component" value="Unassembled WGS sequence"/>
</dbReference>
<keyword evidence="3" id="KW-1185">Reference proteome</keyword>
<evidence type="ECO:0000313" key="2">
    <source>
        <dbReference type="EMBL" id="MCC2033956.1"/>
    </source>
</evidence>